<evidence type="ECO:0000256" key="5">
    <source>
        <dbReference type="ARBA" id="ARBA00022741"/>
    </source>
</evidence>
<dbReference type="GO" id="GO:0003724">
    <property type="term" value="F:RNA helicase activity"/>
    <property type="evidence" value="ECO:0007669"/>
    <property type="project" value="UniProtKB-EC"/>
</dbReference>
<evidence type="ECO:0000256" key="12">
    <source>
        <dbReference type="ARBA" id="ARBA00047984"/>
    </source>
</evidence>
<dbReference type="AlphaFoldDB" id="A0A8C0PJ67"/>
<dbReference type="SMART" id="SM00847">
    <property type="entry name" value="HA2"/>
    <property type="match status" value="1"/>
</dbReference>
<comment type="subcellular location">
    <subcellularLocation>
        <location evidence="2">Mitochondrion</location>
    </subcellularLocation>
    <subcellularLocation>
        <location evidence="1">Nucleus</location>
    </subcellularLocation>
</comment>
<dbReference type="InterPro" id="IPR011709">
    <property type="entry name" value="DEAD-box_helicase_OB_fold"/>
</dbReference>
<dbReference type="EC" id="3.6.4.13" evidence="4"/>
<dbReference type="FunFam" id="1.20.120.1080:FF:000010">
    <property type="entry name" value="ATP-dependent RNA helicase DQX1 isoform X1"/>
    <property type="match status" value="1"/>
</dbReference>
<evidence type="ECO:0000313" key="17">
    <source>
        <dbReference type="Ensembl" id="ENSCAFP00030042635.1"/>
    </source>
</evidence>
<dbReference type="Pfam" id="PF04408">
    <property type="entry name" value="WHD_HA2"/>
    <property type="match status" value="1"/>
</dbReference>
<feature type="compositionally biased region" description="Pro residues" evidence="15">
    <location>
        <begin position="10"/>
        <end position="20"/>
    </location>
</feature>
<evidence type="ECO:0000256" key="6">
    <source>
        <dbReference type="ARBA" id="ARBA00022801"/>
    </source>
</evidence>
<keyword evidence="6" id="KW-0378">Hydrolase</keyword>
<evidence type="ECO:0000256" key="8">
    <source>
        <dbReference type="ARBA" id="ARBA00022840"/>
    </source>
</evidence>
<evidence type="ECO:0000256" key="4">
    <source>
        <dbReference type="ARBA" id="ARBA00012552"/>
    </source>
</evidence>
<feature type="domain" description="Helicase ATP-binding" evidence="16">
    <location>
        <begin position="304"/>
        <end position="470"/>
    </location>
</feature>
<dbReference type="InterPro" id="IPR048333">
    <property type="entry name" value="HA2_WH"/>
</dbReference>
<evidence type="ECO:0000256" key="13">
    <source>
        <dbReference type="ARBA" id="ARBA00073474"/>
    </source>
</evidence>
<keyword evidence="10" id="KW-0496">Mitochondrion</keyword>
<dbReference type="InterPro" id="IPR014001">
    <property type="entry name" value="Helicase_ATP-bd"/>
</dbReference>
<protein>
    <recommendedName>
        <fullName evidence="13">Putative pre-mRNA-splicing factor ATP-dependent RNA helicase DHX32</fullName>
        <ecNumber evidence="4">3.6.4.13</ecNumber>
    </recommendedName>
    <alternativeName>
        <fullName evidence="14">DEAH box protein 32</fullName>
    </alternativeName>
</protein>
<evidence type="ECO:0000313" key="18">
    <source>
        <dbReference type="Proteomes" id="UP000694429"/>
    </source>
</evidence>
<dbReference type="GO" id="GO:0005739">
    <property type="term" value="C:mitochondrion"/>
    <property type="evidence" value="ECO:0007669"/>
    <property type="project" value="UniProtKB-SubCell"/>
</dbReference>
<dbReference type="Pfam" id="PF21010">
    <property type="entry name" value="HA2_C"/>
    <property type="match status" value="1"/>
</dbReference>
<organism evidence="17 18">
    <name type="scientific">Canis lupus familiaris</name>
    <name type="common">Dog</name>
    <name type="synonym">Canis familiaris</name>
    <dbReference type="NCBI Taxonomy" id="9615"/>
    <lineage>
        <taxon>Eukaryota</taxon>
        <taxon>Metazoa</taxon>
        <taxon>Chordata</taxon>
        <taxon>Craniata</taxon>
        <taxon>Vertebrata</taxon>
        <taxon>Euteleostomi</taxon>
        <taxon>Mammalia</taxon>
        <taxon>Eutheria</taxon>
        <taxon>Laurasiatheria</taxon>
        <taxon>Carnivora</taxon>
        <taxon>Caniformia</taxon>
        <taxon>Canidae</taxon>
        <taxon>Canis</taxon>
    </lineage>
</organism>
<dbReference type="FunFam" id="3.40.50.300:FF:001055">
    <property type="entry name" value="putative pre-mRNA-splicing factor ATP-dependent RNA helicase DHX32"/>
    <property type="match status" value="1"/>
</dbReference>
<dbReference type="Gene3D" id="1.20.120.1080">
    <property type="match status" value="1"/>
</dbReference>
<accession>A0A8C0PJ67</accession>
<feature type="compositionally biased region" description="Basic and acidic residues" evidence="15">
    <location>
        <begin position="47"/>
        <end position="62"/>
    </location>
</feature>
<dbReference type="PROSITE" id="PS51192">
    <property type="entry name" value="HELICASE_ATP_BIND_1"/>
    <property type="match status" value="1"/>
</dbReference>
<dbReference type="PANTHER" id="PTHR18934:SF88">
    <property type="entry name" value="PRE-MRNA-SPLICING FACTOR ATP-DEPENDENT RNA HELICASE DHX32-RELATED"/>
    <property type="match status" value="1"/>
</dbReference>
<evidence type="ECO:0000256" key="10">
    <source>
        <dbReference type="ARBA" id="ARBA00023128"/>
    </source>
</evidence>
<evidence type="ECO:0000256" key="14">
    <source>
        <dbReference type="ARBA" id="ARBA00083358"/>
    </source>
</evidence>
<evidence type="ECO:0000256" key="15">
    <source>
        <dbReference type="SAM" id="MobiDB-lite"/>
    </source>
</evidence>
<evidence type="ECO:0000256" key="7">
    <source>
        <dbReference type="ARBA" id="ARBA00022806"/>
    </source>
</evidence>
<dbReference type="Pfam" id="PF07717">
    <property type="entry name" value="OB_NTP_bind"/>
    <property type="match status" value="1"/>
</dbReference>
<dbReference type="Ensembl" id="ENSCAFT00030048717.1">
    <property type="protein sequence ID" value="ENSCAFP00030042635.1"/>
    <property type="gene ID" value="ENSCAFG00030026313.1"/>
</dbReference>
<dbReference type="CDD" id="cd17977">
    <property type="entry name" value="DEXHc_DHX32"/>
    <property type="match status" value="1"/>
</dbReference>
<dbReference type="SUPFAM" id="SSF52540">
    <property type="entry name" value="P-loop containing nucleoside triphosphate hydrolases"/>
    <property type="match status" value="1"/>
</dbReference>
<keyword evidence="7" id="KW-0347">Helicase</keyword>
<evidence type="ECO:0000256" key="11">
    <source>
        <dbReference type="ARBA" id="ARBA00023242"/>
    </source>
</evidence>
<dbReference type="GO" id="GO:0005524">
    <property type="term" value="F:ATP binding"/>
    <property type="evidence" value="ECO:0007669"/>
    <property type="project" value="UniProtKB-KW"/>
</dbReference>
<dbReference type="InterPro" id="IPR007502">
    <property type="entry name" value="Helicase-assoc_dom"/>
</dbReference>
<reference evidence="17" key="1">
    <citation type="submission" date="2019-03" db="EMBL/GenBank/DDBJ databases">
        <authorList>
            <person name="Warren W.C."/>
            <person name="Johnson G.S."/>
        </authorList>
    </citation>
    <scope>NUCLEOTIDE SEQUENCE [LARGE SCALE GENOMIC DNA]</scope>
    <source>
        <strain evidence="17">Basenji</strain>
    </source>
</reference>
<evidence type="ECO:0000259" key="16">
    <source>
        <dbReference type="PROSITE" id="PS51192"/>
    </source>
</evidence>
<dbReference type="CDD" id="cd18791">
    <property type="entry name" value="SF2_C_RHA"/>
    <property type="match status" value="1"/>
</dbReference>
<feature type="region of interest" description="Disordered" evidence="15">
    <location>
        <begin position="1"/>
        <end position="152"/>
    </location>
</feature>
<keyword evidence="11" id="KW-0539">Nucleus</keyword>
<name>A0A8C0PJ67_CANLF</name>
<evidence type="ECO:0000256" key="2">
    <source>
        <dbReference type="ARBA" id="ARBA00004173"/>
    </source>
</evidence>
<comment type="catalytic activity">
    <reaction evidence="12">
        <text>ATP + H2O = ADP + phosphate + H(+)</text>
        <dbReference type="Rhea" id="RHEA:13065"/>
        <dbReference type="ChEBI" id="CHEBI:15377"/>
        <dbReference type="ChEBI" id="CHEBI:15378"/>
        <dbReference type="ChEBI" id="CHEBI:30616"/>
        <dbReference type="ChEBI" id="CHEBI:43474"/>
        <dbReference type="ChEBI" id="CHEBI:456216"/>
        <dbReference type="EC" id="3.6.4.13"/>
    </reaction>
</comment>
<dbReference type="GO" id="GO:0016787">
    <property type="term" value="F:hydrolase activity"/>
    <property type="evidence" value="ECO:0007669"/>
    <property type="project" value="UniProtKB-KW"/>
</dbReference>
<keyword evidence="9" id="KW-0007">Acetylation</keyword>
<dbReference type="PANTHER" id="PTHR18934">
    <property type="entry name" value="ATP-DEPENDENT RNA HELICASE"/>
    <property type="match status" value="1"/>
</dbReference>
<sequence length="977" mass="109657">MVSSSRAPRAEPPPPPPPLLTPLLRGWRRPGCLDNRGRGGGARRTARGRDQKPRGNAGERKGPRACGATERGWRPGRRLQTLPPEPRRAFGPPPQPLRPQRGQRPGLRGGGLRGRGRRPRASVGRSVGASGELGLPRGEARASLPPRTREPPLQCDLWTVVQRAEECLPEPAQKVTGRGRPDADLRTSACGDFEPKSWRLRRPSLYQPCSQWVIVGETGTYDASCLSSLMDKMEEEELECPNSASEKRYFPESLDSSDGDEEGILACEDLELNPFDGLPYSSRYYKLLKEREDLPIWKEKYSFMENLLQNQIVIVSGDAKCGKSSQVPQWCAEYCLSIHYQHGGVVCTQVHKPTAVQLALRVADEMDVNIGHEVGYMIPFENCCSSETILRYCTDDMLQREMMSSPFLGNYGVIILDDIHERSIATDVLLGLLKDVLLARPELKLIINSSPHLISKLSSYYGNVPLIEVKKQHPVEVVYLSGAQKESLESILRLIFEIHQSGEKGDIVVFLACEQDIEKAYEIVCQEGSNLNPDLGELVVVPLYPKEKCALFKPNDETEKRCQVYQRRVVLTASSGESLIWSNTVRFVIDVGVERRKVYNPRIRANSLVTQPISQSQAEIRKQILGSSSSGKLFCLYSEEFASKDMRPLKPAEMQEANLTSMVLFMKRVDIAGLGHCDFMNRPAPESLMQALEDLDYLAALDNDGNLSEFGIIMSEFPLDPQLSKSILASCEFDCVEEMLTIAAMVTAPNCFSNLPHGAEEAALTCWKTFLHPEGDHFTLINIYKAYQDIALNSTSDHCVEKWCHDYFLNCCALRMADVIRAELLEIVKRIELPCAEPAFGSKENALNIKKALLSGYFMQIARDVDGSGNYLMLTHKQVAQLHPLSSYSITKKMPEWVLFHKFSISENNYIRITSEISPELFMQLAPPYYFSNLPPSESKDILRQVMDHLSPLSTMKKEPKMCEKCPETTEQRCTIQ</sequence>
<dbReference type="InterPro" id="IPR027417">
    <property type="entry name" value="P-loop_NTPase"/>
</dbReference>
<dbReference type="Gene3D" id="3.40.50.300">
    <property type="entry name" value="P-loop containing nucleotide triphosphate hydrolases"/>
    <property type="match status" value="2"/>
</dbReference>
<dbReference type="GO" id="GO:0005634">
    <property type="term" value="C:nucleus"/>
    <property type="evidence" value="ECO:0007669"/>
    <property type="project" value="UniProtKB-SubCell"/>
</dbReference>
<evidence type="ECO:0000256" key="9">
    <source>
        <dbReference type="ARBA" id="ARBA00022990"/>
    </source>
</evidence>
<proteinExistence type="inferred from homology"/>
<evidence type="ECO:0000256" key="3">
    <source>
        <dbReference type="ARBA" id="ARBA00008792"/>
    </source>
</evidence>
<keyword evidence="5" id="KW-0547">Nucleotide-binding</keyword>
<keyword evidence="8" id="KW-0067">ATP-binding</keyword>
<dbReference type="FunFam" id="3.40.50.300:FF:001007">
    <property type="entry name" value="putative pre-mRNA-splicing factor ATP-dependent RNA helicase DHX32"/>
    <property type="match status" value="1"/>
</dbReference>
<reference evidence="17" key="2">
    <citation type="submission" date="2025-08" db="UniProtKB">
        <authorList>
            <consortium name="Ensembl"/>
        </authorList>
    </citation>
    <scope>IDENTIFICATION</scope>
</reference>
<dbReference type="Proteomes" id="UP000694429">
    <property type="component" value="Chromosome 28"/>
</dbReference>
<evidence type="ECO:0000256" key="1">
    <source>
        <dbReference type="ARBA" id="ARBA00004123"/>
    </source>
</evidence>
<comment type="similarity">
    <text evidence="3">Belongs to the DEAD box helicase family. DEAH subfamily.</text>
</comment>